<keyword evidence="3" id="KW-1185">Reference proteome</keyword>
<name>A0A1H9CVN2_9GAMM</name>
<proteinExistence type="predicted"/>
<keyword evidence="1" id="KW-1133">Transmembrane helix</keyword>
<dbReference type="RefSeq" id="WP_090206666.1">
    <property type="nucleotide sequence ID" value="NZ_FOFO01000015.1"/>
</dbReference>
<protein>
    <recommendedName>
        <fullName evidence="4">Cobyrinic acid a,c-diamide synthase</fullName>
    </recommendedName>
</protein>
<evidence type="ECO:0008006" key="4">
    <source>
        <dbReference type="Google" id="ProtNLM"/>
    </source>
</evidence>
<dbReference type="STRING" id="867345.SAMN05421693_11530"/>
<accession>A0A1H9CVN2</accession>
<evidence type="ECO:0000313" key="3">
    <source>
        <dbReference type="Proteomes" id="UP000199496"/>
    </source>
</evidence>
<feature type="transmembrane region" description="Helical" evidence="1">
    <location>
        <begin position="43"/>
        <end position="63"/>
    </location>
</feature>
<evidence type="ECO:0000256" key="1">
    <source>
        <dbReference type="SAM" id="Phobius"/>
    </source>
</evidence>
<sequence>MSGFLQGFAYGLFLSCLPWLIIGMINPTLALPTETPTRWQVALRYWLIIPFIAFILWVTSLWGGFSPSLWGWLAGLGAIAVAIPGERAWRRWRQTLAERRRQARQAAEAASKRAALERKAREQGLVVLQPEQPPAETDDVILGLWQAKKDLLALNRPDLAIQADRLYSRYLHVDDLLRGKFDPRELTFERARTLVAEACRHGVDTLQTMASVSRGISGIDAHYVRQRLDKASARITQEERRALERRLELVDDTERRLQALGARNEAIMTALDDTAVAVSAVATDRPQAAMATQQALKDLQQFAEKAHRYGRTAP</sequence>
<evidence type="ECO:0000313" key="2">
    <source>
        <dbReference type="EMBL" id="SEQ05245.1"/>
    </source>
</evidence>
<gene>
    <name evidence="2" type="ORF">SAMN05421693_11530</name>
</gene>
<feature type="transmembrane region" description="Helical" evidence="1">
    <location>
        <begin position="12"/>
        <end position="31"/>
    </location>
</feature>
<keyword evidence="1" id="KW-0812">Transmembrane</keyword>
<dbReference type="OrthoDB" id="6158881at2"/>
<dbReference type="AlphaFoldDB" id="A0A1H9CVN2"/>
<organism evidence="2 3">
    <name type="scientific">Ectothiorhodospira magna</name>
    <dbReference type="NCBI Taxonomy" id="867345"/>
    <lineage>
        <taxon>Bacteria</taxon>
        <taxon>Pseudomonadati</taxon>
        <taxon>Pseudomonadota</taxon>
        <taxon>Gammaproteobacteria</taxon>
        <taxon>Chromatiales</taxon>
        <taxon>Ectothiorhodospiraceae</taxon>
        <taxon>Ectothiorhodospira</taxon>
    </lineage>
</organism>
<dbReference type="EMBL" id="FOFO01000015">
    <property type="protein sequence ID" value="SEQ05245.1"/>
    <property type="molecule type" value="Genomic_DNA"/>
</dbReference>
<feature type="transmembrane region" description="Helical" evidence="1">
    <location>
        <begin position="69"/>
        <end position="89"/>
    </location>
</feature>
<dbReference type="Proteomes" id="UP000199496">
    <property type="component" value="Unassembled WGS sequence"/>
</dbReference>
<keyword evidence="1" id="KW-0472">Membrane</keyword>
<reference evidence="2 3" key="1">
    <citation type="submission" date="2016-10" db="EMBL/GenBank/DDBJ databases">
        <authorList>
            <person name="de Groot N.N."/>
        </authorList>
    </citation>
    <scope>NUCLEOTIDE SEQUENCE [LARGE SCALE GENOMIC DNA]</scope>
    <source>
        <strain evidence="2 3">B7-7</strain>
    </source>
</reference>